<feature type="domain" description="AAA+ ATPase" evidence="12">
    <location>
        <begin position="166"/>
        <end position="347"/>
    </location>
</feature>
<dbReference type="EC" id="7.4.2.8" evidence="10"/>
<keyword evidence="2" id="KW-0813">Transport</keyword>
<evidence type="ECO:0000256" key="2">
    <source>
        <dbReference type="ARBA" id="ARBA00022448"/>
    </source>
</evidence>
<protein>
    <recommendedName>
        <fullName evidence="10">protein-secreting ATPase</fullName>
        <ecNumber evidence="10">7.4.2.8</ecNumber>
    </recommendedName>
</protein>
<evidence type="ECO:0000256" key="4">
    <source>
        <dbReference type="ARBA" id="ARBA00022741"/>
    </source>
</evidence>
<evidence type="ECO:0000256" key="6">
    <source>
        <dbReference type="ARBA" id="ARBA00022927"/>
    </source>
</evidence>
<organism evidence="13 14">
    <name type="scientific">Aestuariispira insulae</name>
    <dbReference type="NCBI Taxonomy" id="1461337"/>
    <lineage>
        <taxon>Bacteria</taxon>
        <taxon>Pseudomonadati</taxon>
        <taxon>Pseudomonadota</taxon>
        <taxon>Alphaproteobacteria</taxon>
        <taxon>Rhodospirillales</taxon>
        <taxon>Kiloniellaceae</taxon>
        <taxon>Aestuariispira</taxon>
    </lineage>
</organism>
<reference evidence="13 14" key="1">
    <citation type="submission" date="2018-07" db="EMBL/GenBank/DDBJ databases">
        <title>Genomic Encyclopedia of Type Strains, Phase III (KMG-III): the genomes of soil and plant-associated and newly described type strains.</title>
        <authorList>
            <person name="Whitman W."/>
        </authorList>
    </citation>
    <scope>NUCLEOTIDE SEQUENCE [LARGE SCALE GENOMIC DNA]</scope>
    <source>
        <strain evidence="13 14">CECT 8488</strain>
    </source>
</reference>
<evidence type="ECO:0000256" key="5">
    <source>
        <dbReference type="ARBA" id="ARBA00022840"/>
    </source>
</evidence>
<dbReference type="NCBIfam" id="NF005391">
    <property type="entry name" value="PRK06936.1"/>
    <property type="match status" value="1"/>
</dbReference>
<dbReference type="NCBIfam" id="TIGR01026">
    <property type="entry name" value="fliI_yscN"/>
    <property type="match status" value="1"/>
</dbReference>
<dbReference type="PANTHER" id="PTHR15184">
    <property type="entry name" value="ATP SYNTHASE"/>
    <property type="match status" value="1"/>
</dbReference>
<dbReference type="GO" id="GO:0005737">
    <property type="term" value="C:cytoplasm"/>
    <property type="evidence" value="ECO:0007669"/>
    <property type="project" value="UniProtKB-SubCell"/>
</dbReference>
<dbReference type="GO" id="GO:0008564">
    <property type="term" value="F:protein-exporting ATPase activity"/>
    <property type="evidence" value="ECO:0007669"/>
    <property type="project" value="UniProtKB-EC"/>
</dbReference>
<comment type="similarity">
    <text evidence="9">Belongs to the ATPase alpha/beta chains family. T3SS ATPase subfamily.</text>
</comment>
<evidence type="ECO:0000313" key="13">
    <source>
        <dbReference type="EMBL" id="RED43733.1"/>
    </source>
</evidence>
<dbReference type="RefSeq" id="WP_115939550.1">
    <property type="nucleotide sequence ID" value="NZ_QRDW01000020.1"/>
</dbReference>
<evidence type="ECO:0000256" key="3">
    <source>
        <dbReference type="ARBA" id="ARBA00022490"/>
    </source>
</evidence>
<dbReference type="InterPro" id="IPR013380">
    <property type="entry name" value="ATPase_T3SS_SctN"/>
</dbReference>
<dbReference type="InterPro" id="IPR000194">
    <property type="entry name" value="ATPase_F1/V1/A1_a/bsu_nucl-bd"/>
</dbReference>
<dbReference type="NCBIfam" id="TIGR02546">
    <property type="entry name" value="III_secr_ATP"/>
    <property type="match status" value="1"/>
</dbReference>
<dbReference type="GO" id="GO:0046933">
    <property type="term" value="F:proton-transporting ATP synthase activity, rotational mechanism"/>
    <property type="evidence" value="ECO:0007669"/>
    <property type="project" value="TreeGrafter"/>
</dbReference>
<dbReference type="FunFam" id="3.40.50.12240:FF:000002">
    <property type="entry name" value="Flagellum-specific ATP synthase FliI"/>
    <property type="match status" value="1"/>
</dbReference>
<dbReference type="CDD" id="cd01136">
    <property type="entry name" value="ATPase_flagellum-secretory_path_III"/>
    <property type="match status" value="1"/>
</dbReference>
<dbReference type="GO" id="GO:0016887">
    <property type="term" value="F:ATP hydrolysis activity"/>
    <property type="evidence" value="ECO:0007669"/>
    <property type="project" value="InterPro"/>
</dbReference>
<dbReference type="AlphaFoldDB" id="A0A3D9H2K2"/>
<dbReference type="GO" id="GO:0046961">
    <property type="term" value="F:proton-transporting ATPase activity, rotational mechanism"/>
    <property type="evidence" value="ECO:0007669"/>
    <property type="project" value="InterPro"/>
</dbReference>
<dbReference type="GO" id="GO:0030257">
    <property type="term" value="C:type III protein secretion system complex"/>
    <property type="evidence" value="ECO:0007669"/>
    <property type="project" value="InterPro"/>
</dbReference>
<keyword evidence="6" id="KW-0653">Protein transport</keyword>
<dbReference type="InterPro" id="IPR040627">
    <property type="entry name" value="T3SS_ATPase_C"/>
</dbReference>
<proteinExistence type="inferred from homology"/>
<dbReference type="Gene3D" id="3.40.50.12240">
    <property type="match status" value="1"/>
</dbReference>
<accession>A0A3D9H2K2</accession>
<evidence type="ECO:0000256" key="10">
    <source>
        <dbReference type="ARBA" id="ARBA00024382"/>
    </source>
</evidence>
<evidence type="ECO:0000259" key="12">
    <source>
        <dbReference type="SMART" id="SM00382"/>
    </source>
</evidence>
<dbReference type="GO" id="GO:0030254">
    <property type="term" value="P:protein secretion by the type III secretion system"/>
    <property type="evidence" value="ECO:0007669"/>
    <property type="project" value="InterPro"/>
</dbReference>
<keyword evidence="3" id="KW-0963">Cytoplasm</keyword>
<dbReference type="OrthoDB" id="9801639at2"/>
<evidence type="ECO:0000256" key="11">
    <source>
        <dbReference type="ARBA" id="ARBA00034006"/>
    </source>
</evidence>
<dbReference type="Pfam" id="PF00006">
    <property type="entry name" value="ATP-synt_ab"/>
    <property type="match status" value="1"/>
</dbReference>
<gene>
    <name evidence="13" type="ORF">DFP90_12017</name>
</gene>
<evidence type="ECO:0000256" key="1">
    <source>
        <dbReference type="ARBA" id="ARBA00004496"/>
    </source>
</evidence>
<evidence type="ECO:0000256" key="7">
    <source>
        <dbReference type="ARBA" id="ARBA00022967"/>
    </source>
</evidence>
<keyword evidence="8" id="KW-0843">Virulence</keyword>
<dbReference type="InterPro" id="IPR003593">
    <property type="entry name" value="AAA+_ATPase"/>
</dbReference>
<comment type="caution">
    <text evidence="13">The sequence shown here is derived from an EMBL/GenBank/DDBJ whole genome shotgun (WGS) entry which is preliminary data.</text>
</comment>
<evidence type="ECO:0000256" key="8">
    <source>
        <dbReference type="ARBA" id="ARBA00023026"/>
    </source>
</evidence>
<comment type="catalytic activity">
    <reaction evidence="11">
        <text>ATP + H2O + cellular proteinSide 1 = ADP + phosphate + cellular proteinSide 2.</text>
        <dbReference type="EC" id="7.4.2.8"/>
    </reaction>
</comment>
<dbReference type="Pfam" id="PF18269">
    <property type="entry name" value="T3SS_ATPase_C"/>
    <property type="match status" value="1"/>
</dbReference>
<dbReference type="SMART" id="SM00382">
    <property type="entry name" value="AAA"/>
    <property type="match status" value="1"/>
</dbReference>
<comment type="subcellular location">
    <subcellularLocation>
        <location evidence="1">Cytoplasm</location>
    </subcellularLocation>
</comment>
<name>A0A3D9H2K2_9PROT</name>
<keyword evidence="5" id="KW-0067">ATP-binding</keyword>
<dbReference type="SUPFAM" id="SSF52540">
    <property type="entry name" value="P-loop containing nucleoside triphosphate hydrolases"/>
    <property type="match status" value="1"/>
</dbReference>
<dbReference type="EMBL" id="QRDW01000020">
    <property type="protein sequence ID" value="RED43733.1"/>
    <property type="molecule type" value="Genomic_DNA"/>
</dbReference>
<dbReference type="GO" id="GO:0005524">
    <property type="term" value="F:ATP binding"/>
    <property type="evidence" value="ECO:0007669"/>
    <property type="project" value="UniProtKB-KW"/>
</dbReference>
<keyword evidence="4" id="KW-0547">Nucleotide-binding</keyword>
<dbReference type="Proteomes" id="UP000256845">
    <property type="component" value="Unassembled WGS sequence"/>
</dbReference>
<keyword evidence="14" id="KW-1185">Reference proteome</keyword>
<evidence type="ECO:0000313" key="14">
    <source>
        <dbReference type="Proteomes" id="UP000256845"/>
    </source>
</evidence>
<dbReference type="InterPro" id="IPR050053">
    <property type="entry name" value="ATPase_alpha/beta_chains"/>
</dbReference>
<dbReference type="CDD" id="cd18117">
    <property type="entry name" value="ATP-synt_flagellum-secretory_path_III_N"/>
    <property type="match status" value="1"/>
</dbReference>
<evidence type="ECO:0000256" key="9">
    <source>
        <dbReference type="ARBA" id="ARBA00024342"/>
    </source>
</evidence>
<keyword evidence="7" id="KW-1278">Translocase</keyword>
<sequence>MEWPAELSELSFPLDTDLREVQLRHQYGRVTQVVGTVIHAALADARLGDLCQLSSADATFSLEAEVVGFQDSIALLTPIGDMRGLSSSIRVSSLGRPYAVPVGAGLLGRILDGMGRPMDVSEKGRFQCEAEQPAYADVPRPLDRRMIDRALPMGVRALDGMLTCGEGQRIGIFAAAGGGKSTLLSMLVKGCAADVIVLALIGERGREVREFVEHQLGADGMARSVLVVATSDRPAMEQVKAAYTATAIAEYYREQGLKVVLMMDSVTRFARAQRSIGLAAGEPPTRRGYPPSVFAQLPLLLERTGQSAKGSITAFYTVLVEGDDMNEPVADETRSLLDGHIILSRELGAAGHYPAIDVLSSASRVMQMITAEEHRSNALSVKEMMAKFREVELLVKVGEYQQGADPLADLAIARIDAINGFLRQRTDDFTPFEETIGSLAELAV</sequence>
<dbReference type="PANTHER" id="PTHR15184:SF9">
    <property type="entry name" value="SPI-1 TYPE 3 SECRETION SYSTEM ATPASE"/>
    <property type="match status" value="1"/>
</dbReference>
<dbReference type="InterPro" id="IPR005714">
    <property type="entry name" value="ATPase_T3SS_FliI/YscN"/>
</dbReference>
<dbReference type="InterPro" id="IPR027417">
    <property type="entry name" value="P-loop_NTPase"/>
</dbReference>